<dbReference type="Pfam" id="PF12802">
    <property type="entry name" value="MarR_2"/>
    <property type="match status" value="1"/>
</dbReference>
<dbReference type="InterPro" id="IPR036390">
    <property type="entry name" value="WH_DNA-bd_sf"/>
</dbReference>
<keyword evidence="3" id="KW-0804">Transcription</keyword>
<evidence type="ECO:0000256" key="1">
    <source>
        <dbReference type="ARBA" id="ARBA00023015"/>
    </source>
</evidence>
<gene>
    <name evidence="5" type="ORF">OUY18_00375</name>
</gene>
<dbReference type="PANTHER" id="PTHR42756">
    <property type="entry name" value="TRANSCRIPTIONAL REGULATOR, MARR"/>
    <property type="match status" value="1"/>
</dbReference>
<dbReference type="RefSeq" id="WP_268056723.1">
    <property type="nucleotide sequence ID" value="NZ_JAPOHA010000001.1"/>
</dbReference>
<feature type="domain" description="HTH marR-type" evidence="4">
    <location>
        <begin position="1"/>
        <end position="137"/>
    </location>
</feature>
<name>A0ABT4BPA1_9FIRM</name>
<reference evidence="5 6" key="1">
    <citation type="submission" date="2022-11" db="EMBL/GenBank/DDBJ databases">
        <authorList>
            <person name="Caiyu Z."/>
        </authorList>
    </citation>
    <scope>NUCLEOTIDE SEQUENCE [LARGE SCALE GENOMIC DNA]</scope>
    <source>
        <strain evidence="5 6">YR-4</strain>
    </source>
</reference>
<evidence type="ECO:0000259" key="4">
    <source>
        <dbReference type="PROSITE" id="PS50995"/>
    </source>
</evidence>
<comment type="caution">
    <text evidence="5">The sequence shown here is derived from an EMBL/GenBank/DDBJ whole genome shotgun (WGS) entry which is preliminary data.</text>
</comment>
<protein>
    <submittedName>
        <fullName evidence="5">MarR family transcriptional regulator</fullName>
    </submittedName>
</protein>
<dbReference type="InterPro" id="IPR036388">
    <property type="entry name" value="WH-like_DNA-bd_sf"/>
</dbReference>
<dbReference type="SUPFAM" id="SSF46785">
    <property type="entry name" value="Winged helix' DNA-binding domain"/>
    <property type="match status" value="1"/>
</dbReference>
<dbReference type="Proteomes" id="UP001082703">
    <property type="component" value="Unassembled WGS sequence"/>
</dbReference>
<organism evidence="5 6">
    <name type="scientific">Caproiciproducens galactitolivorans</name>
    <dbReference type="NCBI Taxonomy" id="642589"/>
    <lineage>
        <taxon>Bacteria</taxon>
        <taxon>Bacillati</taxon>
        <taxon>Bacillota</taxon>
        <taxon>Clostridia</taxon>
        <taxon>Eubacteriales</taxon>
        <taxon>Acutalibacteraceae</taxon>
        <taxon>Caproiciproducens</taxon>
    </lineage>
</organism>
<evidence type="ECO:0000313" key="6">
    <source>
        <dbReference type="Proteomes" id="UP001082703"/>
    </source>
</evidence>
<dbReference type="InterPro" id="IPR000835">
    <property type="entry name" value="HTH_MarR-typ"/>
</dbReference>
<evidence type="ECO:0000256" key="3">
    <source>
        <dbReference type="ARBA" id="ARBA00023163"/>
    </source>
</evidence>
<dbReference type="Gene3D" id="1.10.10.10">
    <property type="entry name" value="Winged helix-like DNA-binding domain superfamily/Winged helix DNA-binding domain"/>
    <property type="match status" value="1"/>
</dbReference>
<accession>A0ABT4BPA1</accession>
<dbReference type="PRINTS" id="PR00598">
    <property type="entry name" value="HTHMARR"/>
</dbReference>
<evidence type="ECO:0000313" key="5">
    <source>
        <dbReference type="EMBL" id="MCY1712713.1"/>
    </source>
</evidence>
<keyword evidence="2" id="KW-0238">DNA-binding</keyword>
<keyword evidence="6" id="KW-1185">Reference proteome</keyword>
<sequence length="171" mass="19906">MNTDIRRIVGLLGQIHILHRIYVHRALLATDIYFGQFPILEYVEKHDKCTQRELADTLQVSAPSIATSIKRMQKTGLLEKECDEKDLRCTRISITEKGRDQMLQCRRAFDAIDKQMFEGFSKEETAVFKEYLSRVISNLTTDEFKGKTMFSLIETMTNEKHVQRQGKEESI</sequence>
<evidence type="ECO:0000256" key="2">
    <source>
        <dbReference type="ARBA" id="ARBA00023125"/>
    </source>
</evidence>
<dbReference type="PANTHER" id="PTHR42756:SF1">
    <property type="entry name" value="TRANSCRIPTIONAL REPRESSOR OF EMRAB OPERON"/>
    <property type="match status" value="1"/>
</dbReference>
<dbReference type="EMBL" id="JAPOHA010000001">
    <property type="protein sequence ID" value="MCY1712713.1"/>
    <property type="molecule type" value="Genomic_DNA"/>
</dbReference>
<proteinExistence type="predicted"/>
<dbReference type="PROSITE" id="PS50995">
    <property type="entry name" value="HTH_MARR_2"/>
    <property type="match status" value="1"/>
</dbReference>
<keyword evidence="1" id="KW-0805">Transcription regulation</keyword>
<dbReference type="SMART" id="SM00347">
    <property type="entry name" value="HTH_MARR"/>
    <property type="match status" value="1"/>
</dbReference>